<proteinExistence type="predicted"/>
<feature type="region of interest" description="Disordered" evidence="1">
    <location>
        <begin position="271"/>
        <end position="291"/>
    </location>
</feature>
<dbReference type="Proteomes" id="UP001210865">
    <property type="component" value="Chromosome"/>
</dbReference>
<dbReference type="Gene3D" id="1.10.10.2910">
    <property type="match status" value="1"/>
</dbReference>
<organism evidence="3 4">
    <name type="scientific">Sphingomonas abietis</name>
    <dbReference type="NCBI Taxonomy" id="3012344"/>
    <lineage>
        <taxon>Bacteria</taxon>
        <taxon>Pseudomonadati</taxon>
        <taxon>Pseudomonadota</taxon>
        <taxon>Alphaproteobacteria</taxon>
        <taxon>Sphingomonadales</taxon>
        <taxon>Sphingomonadaceae</taxon>
        <taxon>Sphingomonas</taxon>
    </lineage>
</organism>
<evidence type="ECO:0000313" key="4">
    <source>
        <dbReference type="Proteomes" id="UP001210865"/>
    </source>
</evidence>
<evidence type="ECO:0000259" key="2">
    <source>
        <dbReference type="Pfam" id="PF06114"/>
    </source>
</evidence>
<dbReference type="InterPro" id="IPR010359">
    <property type="entry name" value="IrrE_HExxH"/>
</dbReference>
<keyword evidence="4" id="KW-1185">Reference proteome</keyword>
<reference evidence="3 4" key="1">
    <citation type="submission" date="2022-12" db="EMBL/GenBank/DDBJ databases">
        <title>Sphingomonas abieness sp. nov., an endophytic bacterium isolated from Abies koreana.</title>
        <authorList>
            <person name="Jiang L."/>
            <person name="Lee J."/>
        </authorList>
    </citation>
    <scope>NUCLEOTIDE SEQUENCE [LARGE SCALE GENOMIC DNA]</scope>
    <source>
        <strain evidence="4">PAMB 00755</strain>
    </source>
</reference>
<dbReference type="RefSeq" id="WP_270078879.1">
    <property type="nucleotide sequence ID" value="NZ_CP115174.1"/>
</dbReference>
<sequence>MIDKALLNDLAGCESPETLLAAMLRHHPEPRTPVDVEAWARKVGIADFGERDDDGAPSGLIIDPVTNSGIIEFAAGLPAPRRRYAIAHQLGHFLLGDHHGDRQCTHRDLAENRRDTTHRKQEMRANRFAAGLLMPKPWFSDFVVGLGKQSVLHLAAIAAEYGVSLDVAATRYADLTQTMGAWLFAKDGTFRYARPSRSFPDLAIQAGAALPAALLAAKPEDRIAWAPADPRDWIAVPRGSRPPKLALQVHSKANGFQLILLSINAAAERRADEEAEKAATESPKFGRRPSR</sequence>
<protein>
    <submittedName>
        <fullName evidence="3">ImmA/IrrE family metallo-endopeptidase</fullName>
    </submittedName>
</protein>
<dbReference type="Pfam" id="PF06114">
    <property type="entry name" value="Peptidase_M78"/>
    <property type="match status" value="1"/>
</dbReference>
<dbReference type="PANTHER" id="PTHR43236:SF2">
    <property type="entry name" value="BLL0069 PROTEIN"/>
    <property type="match status" value="1"/>
</dbReference>
<dbReference type="EMBL" id="CP115174">
    <property type="protein sequence ID" value="WBO24250.1"/>
    <property type="molecule type" value="Genomic_DNA"/>
</dbReference>
<evidence type="ECO:0000313" key="3">
    <source>
        <dbReference type="EMBL" id="WBO24250.1"/>
    </source>
</evidence>
<name>A0ABY7NRX0_9SPHN</name>
<gene>
    <name evidence="3" type="ORF">PBT88_09165</name>
</gene>
<dbReference type="PANTHER" id="PTHR43236">
    <property type="entry name" value="ANTITOXIN HIGA1"/>
    <property type="match status" value="1"/>
</dbReference>
<accession>A0ABY7NRX0</accession>
<evidence type="ECO:0000256" key="1">
    <source>
        <dbReference type="SAM" id="MobiDB-lite"/>
    </source>
</evidence>
<dbReference type="InterPro" id="IPR052345">
    <property type="entry name" value="Rad_response_metalloprotease"/>
</dbReference>
<feature type="domain" description="IrrE N-terminal-like" evidence="2">
    <location>
        <begin position="68"/>
        <end position="171"/>
    </location>
</feature>